<dbReference type="Gene3D" id="6.10.250.2430">
    <property type="match status" value="1"/>
</dbReference>
<evidence type="ECO:0000256" key="5">
    <source>
        <dbReference type="ARBA" id="ARBA00023242"/>
    </source>
</evidence>
<dbReference type="EMBL" id="PGOL01008236">
    <property type="protein sequence ID" value="PKI31904.1"/>
    <property type="molecule type" value="Genomic_DNA"/>
</dbReference>
<evidence type="ECO:0000313" key="7">
    <source>
        <dbReference type="EMBL" id="PKI31904.1"/>
    </source>
</evidence>
<dbReference type="Pfam" id="PF02045">
    <property type="entry name" value="CBFB_NFYA"/>
    <property type="match status" value="1"/>
</dbReference>
<dbReference type="SMART" id="SM00521">
    <property type="entry name" value="CBF"/>
    <property type="match status" value="1"/>
</dbReference>
<keyword evidence="4 6" id="KW-0804">Transcription</keyword>
<dbReference type="PROSITE" id="PS51152">
    <property type="entry name" value="NFYA_HAP2_2"/>
    <property type="match status" value="1"/>
</dbReference>
<dbReference type="GeneID" id="116192087"/>
<dbReference type="PRINTS" id="PR00616">
    <property type="entry name" value="CCAATSUBUNTB"/>
</dbReference>
<evidence type="ECO:0000313" key="8">
    <source>
        <dbReference type="Proteomes" id="UP000233551"/>
    </source>
</evidence>
<protein>
    <recommendedName>
        <fullName evidence="6">Nuclear transcription factor Y subunit</fullName>
    </recommendedName>
</protein>
<dbReference type="GO" id="GO:0003677">
    <property type="term" value="F:DNA binding"/>
    <property type="evidence" value="ECO:0007669"/>
    <property type="project" value="UniProtKB-KW"/>
</dbReference>
<dbReference type="OrthoDB" id="1097733at2759"/>
<dbReference type="AlphaFoldDB" id="A0A2I0HJM9"/>
<proteinExistence type="inferred from homology"/>
<gene>
    <name evidence="7" type="ORF">CRG98_047714</name>
</gene>
<sequence>MPGRSENIDQQLEQGRQIRFHPSGCSQPSWGNNISFTNGASKWTSMSEQLQMNSPMELVGHTVVLTSSLYSDRQYGGLLSSSGAGTMVPQLYGVQHARIPLPFEMEEEPVYVNPKQYHGILRRRQSRAKAELEQKVMKVRKPYLHESRHRHAMRRPRGSGGRFLNTKKLDSDGSPVSSEKGMNSTTNDNVGKKANVPPAKRGSPWDPQ</sequence>
<evidence type="ECO:0000256" key="3">
    <source>
        <dbReference type="ARBA" id="ARBA00023125"/>
    </source>
</evidence>
<organism evidence="7 8">
    <name type="scientific">Punica granatum</name>
    <name type="common">Pomegranate</name>
    <dbReference type="NCBI Taxonomy" id="22663"/>
    <lineage>
        <taxon>Eukaryota</taxon>
        <taxon>Viridiplantae</taxon>
        <taxon>Streptophyta</taxon>
        <taxon>Embryophyta</taxon>
        <taxon>Tracheophyta</taxon>
        <taxon>Spermatophyta</taxon>
        <taxon>Magnoliopsida</taxon>
        <taxon>eudicotyledons</taxon>
        <taxon>Gunneridae</taxon>
        <taxon>Pentapetalae</taxon>
        <taxon>rosids</taxon>
        <taxon>malvids</taxon>
        <taxon>Myrtales</taxon>
        <taxon>Lythraceae</taxon>
        <taxon>Punica</taxon>
    </lineage>
</organism>
<dbReference type="GO" id="GO:0005634">
    <property type="term" value="C:nucleus"/>
    <property type="evidence" value="ECO:0007669"/>
    <property type="project" value="UniProtKB-SubCell"/>
</dbReference>
<dbReference type="PANTHER" id="PTHR12632">
    <property type="entry name" value="TRANSCRIPTION FACTOR NF-Y ALPHA-RELATED"/>
    <property type="match status" value="1"/>
</dbReference>
<keyword evidence="3 6" id="KW-0238">DNA-binding</keyword>
<evidence type="ECO:0000256" key="4">
    <source>
        <dbReference type="ARBA" id="ARBA00023163"/>
    </source>
</evidence>
<keyword evidence="5 6" id="KW-0539">Nucleus</keyword>
<dbReference type="STRING" id="22663.A0A2I0HJM9"/>
<comment type="caution">
    <text evidence="7">The sequence shown here is derived from an EMBL/GenBank/DDBJ whole genome shotgun (WGS) entry which is preliminary data.</text>
</comment>
<accession>A0A2I0HJM9</accession>
<name>A0A2I0HJM9_PUNGR</name>
<reference evidence="7 8" key="1">
    <citation type="submission" date="2017-11" db="EMBL/GenBank/DDBJ databases">
        <title>De-novo sequencing of pomegranate (Punica granatum L.) genome.</title>
        <authorList>
            <person name="Akparov Z."/>
            <person name="Amiraslanov A."/>
            <person name="Hajiyeva S."/>
            <person name="Abbasov M."/>
            <person name="Kaur K."/>
            <person name="Hamwieh A."/>
            <person name="Solovyev V."/>
            <person name="Salamov A."/>
            <person name="Braich B."/>
            <person name="Kosarev P."/>
            <person name="Mahmoud A."/>
            <person name="Hajiyev E."/>
            <person name="Babayeva S."/>
            <person name="Izzatullayeva V."/>
            <person name="Mammadov A."/>
            <person name="Mammadov A."/>
            <person name="Sharifova S."/>
            <person name="Ojaghi J."/>
            <person name="Eynullazada K."/>
            <person name="Bayramov B."/>
            <person name="Abdulazimova A."/>
            <person name="Shahmuradov I."/>
        </authorList>
    </citation>
    <scope>NUCLEOTIDE SEQUENCE [LARGE SCALE GENOMIC DNA]</scope>
    <source>
        <strain evidence="8">cv. AG2017</strain>
        <tissue evidence="7">Leaf</tissue>
    </source>
</reference>
<evidence type="ECO:0000256" key="2">
    <source>
        <dbReference type="ARBA" id="ARBA00023015"/>
    </source>
</evidence>
<comment type="function">
    <text evidence="6">Component of the sequence-specific heterotrimeric transcription factor (NF-Y) which specifically recognizes a 5'-CCAAT-3' box motif found in the promoters of its target genes.</text>
</comment>
<evidence type="ECO:0000256" key="1">
    <source>
        <dbReference type="ARBA" id="ARBA00004123"/>
    </source>
</evidence>
<evidence type="ECO:0000256" key="6">
    <source>
        <dbReference type="RuleBase" id="RU367155"/>
    </source>
</evidence>
<dbReference type="GO" id="GO:0003700">
    <property type="term" value="F:DNA-binding transcription factor activity"/>
    <property type="evidence" value="ECO:0007669"/>
    <property type="project" value="UniProtKB-UniRule"/>
</dbReference>
<keyword evidence="8" id="KW-1185">Reference proteome</keyword>
<comment type="similarity">
    <text evidence="6">Belongs to the NFYA/HAP2 subunit family.</text>
</comment>
<dbReference type="InterPro" id="IPR001289">
    <property type="entry name" value="NFYA"/>
</dbReference>
<keyword evidence="2 6" id="KW-0805">Transcription regulation</keyword>
<comment type="subcellular location">
    <subcellularLocation>
        <location evidence="1 6">Nucleus</location>
    </subcellularLocation>
</comment>
<dbReference type="Proteomes" id="UP000233551">
    <property type="component" value="Unassembled WGS sequence"/>
</dbReference>
<comment type="subunit">
    <text evidence="6">Heterotrimer.</text>
</comment>